<protein>
    <submittedName>
        <fullName evidence="1">Uncharacterized protein</fullName>
    </submittedName>
</protein>
<name>A0A9Q0YA46_HOLLE</name>
<dbReference type="Proteomes" id="UP001152320">
    <property type="component" value="Unassembled WGS sequence"/>
</dbReference>
<reference evidence="1" key="1">
    <citation type="submission" date="2021-10" db="EMBL/GenBank/DDBJ databases">
        <title>Tropical sea cucumber genome reveals ecological adaptation and Cuvierian tubules defense mechanism.</title>
        <authorList>
            <person name="Chen T."/>
        </authorList>
    </citation>
    <scope>NUCLEOTIDE SEQUENCE</scope>
    <source>
        <strain evidence="1">Nanhai2018</strain>
        <tissue evidence="1">Muscle</tissue>
    </source>
</reference>
<gene>
    <name evidence="1" type="ORF">HOLleu_42893</name>
</gene>
<sequence>MLELESSDQFALINKRERFSGRIAWHATQQNENFTQIAKTVFREIGLNDCHIERAHIDGKTVEVNTFW</sequence>
<comment type="caution">
    <text evidence="1">The sequence shown here is derived from an EMBL/GenBank/DDBJ whole genome shotgun (WGS) entry which is preliminary data.</text>
</comment>
<dbReference type="OrthoDB" id="5958414at2759"/>
<keyword evidence="2" id="KW-1185">Reference proteome</keyword>
<proteinExistence type="predicted"/>
<evidence type="ECO:0000313" key="1">
    <source>
        <dbReference type="EMBL" id="KAJ8018878.1"/>
    </source>
</evidence>
<dbReference type="AlphaFoldDB" id="A0A9Q0YA46"/>
<accession>A0A9Q0YA46</accession>
<evidence type="ECO:0000313" key="2">
    <source>
        <dbReference type="Proteomes" id="UP001152320"/>
    </source>
</evidence>
<dbReference type="EMBL" id="JAIZAY010000158">
    <property type="protein sequence ID" value="KAJ8018878.1"/>
    <property type="molecule type" value="Genomic_DNA"/>
</dbReference>
<organism evidence="1 2">
    <name type="scientific">Holothuria leucospilota</name>
    <name type="common">Black long sea cucumber</name>
    <name type="synonym">Mertensiothuria leucospilota</name>
    <dbReference type="NCBI Taxonomy" id="206669"/>
    <lineage>
        <taxon>Eukaryota</taxon>
        <taxon>Metazoa</taxon>
        <taxon>Echinodermata</taxon>
        <taxon>Eleutherozoa</taxon>
        <taxon>Echinozoa</taxon>
        <taxon>Holothuroidea</taxon>
        <taxon>Aspidochirotacea</taxon>
        <taxon>Aspidochirotida</taxon>
        <taxon>Holothuriidae</taxon>
        <taxon>Holothuria</taxon>
    </lineage>
</organism>